<feature type="compositionally biased region" description="Basic and acidic residues" evidence="1">
    <location>
        <begin position="37"/>
        <end position="49"/>
    </location>
</feature>
<accession>A0AAD8A1F4</accession>
<feature type="compositionally biased region" description="Low complexity" evidence="1">
    <location>
        <begin position="682"/>
        <end position="710"/>
    </location>
</feature>
<feature type="region of interest" description="Disordered" evidence="1">
    <location>
        <begin position="1792"/>
        <end position="1812"/>
    </location>
</feature>
<feature type="compositionally biased region" description="Basic residues" evidence="1">
    <location>
        <begin position="808"/>
        <end position="820"/>
    </location>
</feature>
<feature type="compositionally biased region" description="Basic and acidic residues" evidence="1">
    <location>
        <begin position="994"/>
        <end position="1026"/>
    </location>
</feature>
<feature type="compositionally biased region" description="Low complexity" evidence="1">
    <location>
        <begin position="329"/>
        <end position="338"/>
    </location>
</feature>
<keyword evidence="3" id="KW-1185">Reference proteome</keyword>
<feature type="compositionally biased region" description="Low complexity" evidence="1">
    <location>
        <begin position="1112"/>
        <end position="1129"/>
    </location>
</feature>
<reference evidence="2" key="2">
    <citation type="submission" date="2023-05" db="EMBL/GenBank/DDBJ databases">
        <authorList>
            <person name="Fouks B."/>
        </authorList>
    </citation>
    <scope>NUCLEOTIDE SEQUENCE</scope>
    <source>
        <strain evidence="2">Stay&amp;Tobe</strain>
        <tissue evidence="2">Testes</tissue>
    </source>
</reference>
<feature type="compositionally biased region" description="Basic residues" evidence="1">
    <location>
        <begin position="169"/>
        <end position="180"/>
    </location>
</feature>
<feature type="compositionally biased region" description="Basic and acidic residues" evidence="1">
    <location>
        <begin position="1165"/>
        <end position="1194"/>
    </location>
</feature>
<feature type="region of interest" description="Disordered" evidence="1">
    <location>
        <begin position="1511"/>
        <end position="1593"/>
    </location>
</feature>
<feature type="compositionally biased region" description="Basic and acidic residues" evidence="1">
    <location>
        <begin position="84"/>
        <end position="94"/>
    </location>
</feature>
<feature type="compositionally biased region" description="Basic residues" evidence="1">
    <location>
        <begin position="757"/>
        <end position="768"/>
    </location>
</feature>
<feature type="compositionally biased region" description="Polar residues" evidence="1">
    <location>
        <begin position="184"/>
        <end position="200"/>
    </location>
</feature>
<feature type="compositionally biased region" description="Polar residues" evidence="1">
    <location>
        <begin position="306"/>
        <end position="317"/>
    </location>
</feature>
<feature type="region of interest" description="Disordered" evidence="1">
    <location>
        <begin position="1451"/>
        <end position="1475"/>
    </location>
</feature>
<feature type="compositionally biased region" description="Polar residues" evidence="1">
    <location>
        <begin position="1"/>
        <end position="15"/>
    </location>
</feature>
<feature type="compositionally biased region" description="Basic and acidic residues" evidence="1">
    <location>
        <begin position="1090"/>
        <end position="1106"/>
    </location>
</feature>
<feature type="compositionally biased region" description="Low complexity" evidence="1">
    <location>
        <begin position="96"/>
        <end position="115"/>
    </location>
</feature>
<feature type="compositionally biased region" description="Basic and acidic residues" evidence="1">
    <location>
        <begin position="489"/>
        <end position="500"/>
    </location>
</feature>
<comment type="caution">
    <text evidence="2">The sequence shown here is derived from an EMBL/GenBank/DDBJ whole genome shotgun (WGS) entry which is preliminary data.</text>
</comment>
<feature type="region of interest" description="Disordered" evidence="1">
    <location>
        <begin position="1833"/>
        <end position="1860"/>
    </location>
</feature>
<feature type="compositionally biased region" description="Polar residues" evidence="1">
    <location>
        <begin position="470"/>
        <end position="481"/>
    </location>
</feature>
<feature type="compositionally biased region" description="Polar residues" evidence="1">
    <location>
        <begin position="1953"/>
        <end position="1962"/>
    </location>
</feature>
<feature type="compositionally biased region" description="Basic and acidic residues" evidence="1">
    <location>
        <begin position="260"/>
        <end position="290"/>
    </location>
</feature>
<feature type="compositionally biased region" description="Polar residues" evidence="1">
    <location>
        <begin position="1275"/>
        <end position="1299"/>
    </location>
</feature>
<reference evidence="2" key="1">
    <citation type="journal article" date="2023" name="IScience">
        <title>Live-bearing cockroach genome reveals convergent evolutionary mechanisms linked to viviparity in insects and beyond.</title>
        <authorList>
            <person name="Fouks B."/>
            <person name="Harrison M.C."/>
            <person name="Mikhailova A.A."/>
            <person name="Marchal E."/>
            <person name="English S."/>
            <person name="Carruthers M."/>
            <person name="Jennings E.C."/>
            <person name="Chiamaka E.L."/>
            <person name="Frigard R.A."/>
            <person name="Pippel M."/>
            <person name="Attardo G.M."/>
            <person name="Benoit J.B."/>
            <person name="Bornberg-Bauer E."/>
            <person name="Tobe S.S."/>
        </authorList>
    </citation>
    <scope>NUCLEOTIDE SEQUENCE</scope>
    <source>
        <strain evidence="2">Stay&amp;Tobe</strain>
    </source>
</reference>
<feature type="compositionally biased region" description="Basic and acidic residues" evidence="1">
    <location>
        <begin position="1576"/>
        <end position="1585"/>
    </location>
</feature>
<feature type="region of interest" description="Disordered" evidence="1">
    <location>
        <begin position="402"/>
        <end position="504"/>
    </location>
</feature>
<feature type="compositionally biased region" description="Basic and acidic residues" evidence="1">
    <location>
        <begin position="459"/>
        <end position="469"/>
    </location>
</feature>
<feature type="compositionally biased region" description="Basic and acidic residues" evidence="1">
    <location>
        <begin position="201"/>
        <end position="229"/>
    </location>
</feature>
<name>A0AAD8A1F4_DIPPU</name>
<feature type="compositionally biased region" description="Low complexity" evidence="1">
    <location>
        <begin position="1511"/>
        <end position="1525"/>
    </location>
</feature>
<feature type="compositionally biased region" description="Basic and acidic residues" evidence="1">
    <location>
        <begin position="541"/>
        <end position="551"/>
    </location>
</feature>
<feature type="compositionally biased region" description="Basic and acidic residues" evidence="1">
    <location>
        <begin position="116"/>
        <end position="133"/>
    </location>
</feature>
<dbReference type="EMBL" id="JASPKZ010004202">
    <property type="protein sequence ID" value="KAJ9590613.1"/>
    <property type="molecule type" value="Genomic_DNA"/>
</dbReference>
<feature type="region of interest" description="Disordered" evidence="1">
    <location>
        <begin position="1948"/>
        <end position="1981"/>
    </location>
</feature>
<evidence type="ECO:0000256" key="1">
    <source>
        <dbReference type="SAM" id="MobiDB-lite"/>
    </source>
</evidence>
<feature type="compositionally biased region" description="Polar residues" evidence="1">
    <location>
        <begin position="416"/>
        <end position="443"/>
    </location>
</feature>
<feature type="compositionally biased region" description="Basic and acidic residues" evidence="1">
    <location>
        <begin position="1840"/>
        <end position="1859"/>
    </location>
</feature>
<proteinExistence type="predicted"/>
<evidence type="ECO:0000313" key="3">
    <source>
        <dbReference type="Proteomes" id="UP001233999"/>
    </source>
</evidence>
<feature type="region of interest" description="Disordered" evidence="1">
    <location>
        <begin position="661"/>
        <end position="840"/>
    </location>
</feature>
<dbReference type="Proteomes" id="UP001233999">
    <property type="component" value="Unassembled WGS sequence"/>
</dbReference>
<feature type="region of interest" description="Disordered" evidence="1">
    <location>
        <begin position="1396"/>
        <end position="1430"/>
    </location>
</feature>
<protein>
    <submittedName>
        <fullName evidence="2">Uncharacterized protein</fullName>
    </submittedName>
</protein>
<evidence type="ECO:0000313" key="2">
    <source>
        <dbReference type="EMBL" id="KAJ9590613.1"/>
    </source>
</evidence>
<organism evidence="2 3">
    <name type="scientific">Diploptera punctata</name>
    <name type="common">Pacific beetle cockroach</name>
    <dbReference type="NCBI Taxonomy" id="6984"/>
    <lineage>
        <taxon>Eukaryota</taxon>
        <taxon>Metazoa</taxon>
        <taxon>Ecdysozoa</taxon>
        <taxon>Arthropoda</taxon>
        <taxon>Hexapoda</taxon>
        <taxon>Insecta</taxon>
        <taxon>Pterygota</taxon>
        <taxon>Neoptera</taxon>
        <taxon>Polyneoptera</taxon>
        <taxon>Dictyoptera</taxon>
        <taxon>Blattodea</taxon>
        <taxon>Blaberoidea</taxon>
        <taxon>Blaberidae</taxon>
        <taxon>Diplopterinae</taxon>
        <taxon>Diploptera</taxon>
    </lineage>
</organism>
<sequence>AANIESGSGDSQRVSSDALGPARCHSVGSIMELDQPAAERRIKEFERQKQRGSIGEGTPVTKDAPKRKLEEGASGEDVVHGGVKKKESCRREDNEPSTSKLSPSKTTSKSSPSISTEEKMDVDLDVTESEKSTKINGAAADDVETAKNVVEKIEGASAVIDAGRDKTTRKSVKGIAKKSKPASPASTTPTDSAAESNKVSPSKDLESKNKVKEDEEVAKVVENGAKETTESIAEVPNELIIENSQKKEGACQPSLELNELESKAEDKTSQDSTKELKKEQASETELKEASDTSNNVVPAAKEVILNKTSETPKTGTVRTKKPPGDLNLSKMGSSSEKSSGSDEVTSPTKTVERRRSKIFENSEQFNIFLRGSESKSAVPEKPKKVFIPGVKVSDYKQAFERRSSLSASASALPVKNSASKKTIEHSSINTAPLSPTSDTNSNILGEVKSPETSEAVPKSSDKMINKDETSVISAETDTAISKPTVAETVNEKGESPKMKDDENDLKLVPALQVTDKMSQQEKARIKKLKDAVDIISNAIAEETKREAEKSKIKSSSTKSPPSTPKEQNARDSIPKVTVKSVDSESDKNVPAKKKSSKVEITLKSATLPRRRTSKAEIQLGFPPSKPADTGSAGEYRTEVEHMVAKNVQPMSISIYKEEETALRARSSSLEPEGTPKIKSKPLQQQRSISQRSSSLSRQSTQDSDTDSTISVSGPEPIRKSPREYIIPIAVEGGGYVTPRAGSLEPSVSEASTETLHHRSSGRGSKMKKMGSLLSDSEDEGFNSPYVTLQRHSSVNREGDNIDDDSPFHRMHKLRSSKPRRATLEHNDSLSSAEEEDDDDDDGFEILTAESLFSTLLSRVRSLTQRLNVEDGGRTGFPSSRLMSHLAASGHNSPSSGFWSSVYGFPGDPLSRRVSETSQYGRSYGEGQTPWRRSVSRDTSEVDSVYSEGDGGTLPRARVRVTVHVPRGGLGRGRGWYQRNLKLYEVLNAHEIVDGSSRNDDRRNKDIQGSHSVDYNRAHPSRIDHHPPSRRSICSLDNRSLAVLDLENEEEILPRAQHMLDYILWISKPPDKANKETKLPSEGNISSATSREVEKGKIGGAMSKEESTGGAVRRSNSISSSSTPDRSILSKFFRQGSEERESNKGTESPGDDKDASKKKRRISRFLRPDFFDTPREESAYAKKKDAKKAAEEEKKIKSRFIGKKANTNPSVSQTNISEFQPTNSLDESTPNTNNNRTEASSVGNANNASTELKKDVKMNKKQNGKQIKSTEDIKQSSHSKNNNLSTDNPTFEKQATGSSNKSGFLVSLEKKLEKFRSSGDDVPSVNNSGKSRVDKAIRSLREQSLSRNEMVISESHLLKRAVSVGDCCTIESPPKENSNPKTGGKVTSVLGFLRKLEDNPSKNSQGPPPTTSGLSRLRRTQSVYAGSQSDSILSDPKENLCVLNESKLTSPANVETQTCNSSPVPNKPSKGTSCGQKNVQAEIISTQGSKLQANSVSTASGKCAENSAEFIKGGSASSGKENSSKSVIKEKVKSRLKIKQEPGKEFGTNSKQLPINNQGIGVSSPEPNITVSAPSESDVKFPKETFKPSSSQLDGSSVVVSNGALLETQEKIQNNALHSSDDHTKKRESNMNLNAIPSTVQQEPSQTCNSYELTNNNNIASECSDMTRGRDVFLKMTDSQNTHDENMLPSLSNEMNDLPLDDILNDDEIKFANVKPLDCYSCPGDESSLVSPAESESIDSWSVCSDFDPREFPTSPVPPLGEEESVVDRIRRKSFYSRFNDIKKKHRKTSLSSISSYPSSYRDPNSLYHHQSHHRKKEYHPDYILSSSYHEKPSRSQSLYAHDDYDSKSIRKSPHSRDFGEFNQNIGSYGNEIGKNTHCLGGIHAPSFSCPVRRASESNIGPIIPKSQLPVSSRIPNINVGGAFSNHFGNDTRGGETFPARVKYNRSKSRLLPDSSSPLQQIPSAGEEEIYRVESERPVTPH</sequence>
<feature type="region of interest" description="Disordered" evidence="1">
    <location>
        <begin position="1"/>
        <end position="357"/>
    </location>
</feature>
<gene>
    <name evidence="2" type="ORF">L9F63_016383</name>
</gene>
<feature type="compositionally biased region" description="Basic and acidic residues" evidence="1">
    <location>
        <begin position="1135"/>
        <end position="1154"/>
    </location>
</feature>
<feature type="compositionally biased region" description="Polar residues" evidence="1">
    <location>
        <begin position="1419"/>
        <end position="1430"/>
    </location>
</feature>
<feature type="region of interest" description="Disordered" evidence="1">
    <location>
        <begin position="539"/>
        <end position="634"/>
    </location>
</feature>
<feature type="region of interest" description="Disordered" evidence="1">
    <location>
        <begin position="918"/>
        <end position="952"/>
    </location>
</feature>
<feature type="region of interest" description="Disordered" evidence="1">
    <location>
        <begin position="994"/>
        <end position="1031"/>
    </location>
</feature>
<feature type="compositionally biased region" description="Basic and acidic residues" evidence="1">
    <location>
        <begin position="1526"/>
        <end position="1543"/>
    </location>
</feature>
<feature type="compositionally biased region" description="Polar residues" evidence="1">
    <location>
        <begin position="1546"/>
        <end position="1574"/>
    </location>
</feature>
<feature type="non-terminal residue" evidence="2">
    <location>
        <position position="1"/>
    </location>
</feature>
<feature type="compositionally biased region" description="Basic and acidic residues" evidence="1">
    <location>
        <begin position="1968"/>
        <end position="1981"/>
    </location>
</feature>
<feature type="region of interest" description="Disordered" evidence="1">
    <location>
        <begin position="1072"/>
        <end position="1299"/>
    </location>
</feature>
<feature type="compositionally biased region" description="Polar residues" evidence="1">
    <location>
        <begin position="1204"/>
        <end position="1249"/>
    </location>
</feature>